<evidence type="ECO:0000313" key="2">
    <source>
        <dbReference type="EMBL" id="KAG8230090.1"/>
    </source>
</evidence>
<dbReference type="AlphaFoldDB" id="A0A8K0NZF3"/>
<feature type="compositionally biased region" description="Polar residues" evidence="1">
    <location>
        <begin position="438"/>
        <end position="452"/>
    </location>
</feature>
<feature type="compositionally biased region" description="Pro residues" evidence="1">
    <location>
        <begin position="115"/>
        <end position="137"/>
    </location>
</feature>
<feature type="compositionally biased region" description="Polar residues" evidence="1">
    <location>
        <begin position="189"/>
        <end position="214"/>
    </location>
</feature>
<comment type="caution">
    <text evidence="2">The sequence shown here is derived from an EMBL/GenBank/DDBJ whole genome shotgun (WGS) entry which is preliminary data.</text>
</comment>
<gene>
    <name evidence="2" type="ORF">J437_LFUL009209</name>
</gene>
<feature type="compositionally biased region" description="Pro residues" evidence="1">
    <location>
        <begin position="294"/>
        <end position="314"/>
    </location>
</feature>
<organism evidence="2 3">
    <name type="scientific">Ladona fulva</name>
    <name type="common">Scarce chaser dragonfly</name>
    <name type="synonym">Libellula fulva</name>
    <dbReference type="NCBI Taxonomy" id="123851"/>
    <lineage>
        <taxon>Eukaryota</taxon>
        <taxon>Metazoa</taxon>
        <taxon>Ecdysozoa</taxon>
        <taxon>Arthropoda</taxon>
        <taxon>Hexapoda</taxon>
        <taxon>Insecta</taxon>
        <taxon>Pterygota</taxon>
        <taxon>Palaeoptera</taxon>
        <taxon>Odonata</taxon>
        <taxon>Epiprocta</taxon>
        <taxon>Anisoptera</taxon>
        <taxon>Libelluloidea</taxon>
        <taxon>Libellulidae</taxon>
        <taxon>Ladona</taxon>
    </lineage>
</organism>
<evidence type="ECO:0000256" key="1">
    <source>
        <dbReference type="SAM" id="MobiDB-lite"/>
    </source>
</evidence>
<evidence type="ECO:0000313" key="3">
    <source>
        <dbReference type="Proteomes" id="UP000792457"/>
    </source>
</evidence>
<feature type="compositionally biased region" description="Polar residues" evidence="1">
    <location>
        <begin position="83"/>
        <end position="98"/>
    </location>
</feature>
<reference evidence="2" key="2">
    <citation type="submission" date="2017-10" db="EMBL/GenBank/DDBJ databases">
        <title>Ladona fulva Genome sequencing and assembly.</title>
        <authorList>
            <person name="Murali S."/>
            <person name="Richards S."/>
            <person name="Bandaranaike D."/>
            <person name="Bellair M."/>
            <person name="Blankenburg K."/>
            <person name="Chao H."/>
            <person name="Dinh H."/>
            <person name="Doddapaneni H."/>
            <person name="Dugan-Rocha S."/>
            <person name="Elkadiri S."/>
            <person name="Gnanaolivu R."/>
            <person name="Hernandez B."/>
            <person name="Skinner E."/>
            <person name="Javaid M."/>
            <person name="Lee S."/>
            <person name="Li M."/>
            <person name="Ming W."/>
            <person name="Munidasa M."/>
            <person name="Muniz J."/>
            <person name="Nguyen L."/>
            <person name="Hughes D."/>
            <person name="Osuji N."/>
            <person name="Pu L.-L."/>
            <person name="Puazo M."/>
            <person name="Qu C."/>
            <person name="Quiroz J."/>
            <person name="Raj R."/>
            <person name="Weissenberger G."/>
            <person name="Xin Y."/>
            <person name="Zou X."/>
            <person name="Han Y."/>
            <person name="Worley K."/>
            <person name="Muzny D."/>
            <person name="Gibbs R."/>
        </authorList>
    </citation>
    <scope>NUCLEOTIDE SEQUENCE</scope>
    <source>
        <strain evidence="2">Sampled in the wild</strain>
    </source>
</reference>
<accession>A0A8K0NZF3</accession>
<name>A0A8K0NZF3_LADFU</name>
<feature type="compositionally biased region" description="Low complexity" evidence="1">
    <location>
        <begin position="468"/>
        <end position="479"/>
    </location>
</feature>
<feature type="compositionally biased region" description="Basic and acidic residues" evidence="1">
    <location>
        <begin position="250"/>
        <end position="260"/>
    </location>
</feature>
<reference evidence="2" key="1">
    <citation type="submission" date="2013-04" db="EMBL/GenBank/DDBJ databases">
        <authorList>
            <person name="Qu J."/>
            <person name="Murali S.C."/>
            <person name="Bandaranaike D."/>
            <person name="Bellair M."/>
            <person name="Blankenburg K."/>
            <person name="Chao H."/>
            <person name="Dinh H."/>
            <person name="Doddapaneni H."/>
            <person name="Downs B."/>
            <person name="Dugan-Rocha S."/>
            <person name="Elkadiri S."/>
            <person name="Gnanaolivu R.D."/>
            <person name="Hernandez B."/>
            <person name="Javaid M."/>
            <person name="Jayaseelan J.C."/>
            <person name="Lee S."/>
            <person name="Li M."/>
            <person name="Ming W."/>
            <person name="Munidasa M."/>
            <person name="Muniz J."/>
            <person name="Nguyen L."/>
            <person name="Ongeri F."/>
            <person name="Osuji N."/>
            <person name="Pu L.-L."/>
            <person name="Puazo M."/>
            <person name="Qu C."/>
            <person name="Quiroz J."/>
            <person name="Raj R."/>
            <person name="Weissenberger G."/>
            <person name="Xin Y."/>
            <person name="Zou X."/>
            <person name="Han Y."/>
            <person name="Richards S."/>
            <person name="Worley K."/>
            <person name="Muzny D."/>
            <person name="Gibbs R."/>
        </authorList>
    </citation>
    <scope>NUCLEOTIDE SEQUENCE</scope>
    <source>
        <strain evidence="2">Sampled in the wild</strain>
    </source>
</reference>
<feature type="compositionally biased region" description="Basic and acidic residues" evidence="1">
    <location>
        <begin position="72"/>
        <end position="82"/>
    </location>
</feature>
<feature type="compositionally biased region" description="Acidic residues" evidence="1">
    <location>
        <begin position="29"/>
        <end position="41"/>
    </location>
</feature>
<dbReference type="Proteomes" id="UP000792457">
    <property type="component" value="Unassembled WGS sequence"/>
</dbReference>
<feature type="compositionally biased region" description="Pro residues" evidence="1">
    <location>
        <begin position="262"/>
        <end position="277"/>
    </location>
</feature>
<feature type="compositionally biased region" description="Low complexity" evidence="1">
    <location>
        <begin position="497"/>
        <end position="507"/>
    </location>
</feature>
<sequence length="507" mass="53519">MAPSPVVVAGGMVAMSSTPVGSQAHEMEESGEGMMETEEEDRSTPPRMASTVAVRSNDDTISMDATSMDEPQSEHTMDEHSAIENSNMDESQSATSATVGEVQPQCGGPHSSHPSPSPPANPCTSPPPPSSSSPPRPHSMMDSTSPPPEHIVPSQQSTGNPDICDPESQSNTISGMKRTPHGNGPMMHLQQQPVLSPSEDSLSRGAPNSPSASGTPRPDTSPKRNLPPSPPPSSSYDLSHQRHPQSLPPRYDEPPPEHMRAFPPPVLQPPPPLPQAPPLCHMPLSPGVSSLQPGAPPLYTPAPPPPPTAMPPMSPSLGRAYPSPSSPPHYGTQQPHQPPPQIPPCPTMHSAPPPMQSAPPPMRLMPQHSPSYFIHDSMREGPPAPKDPVDTLEGIPEMSMKCPPESHSIEADSGSEMNINQESHIVVSGRGKEGLDESSIQMEDSSAQSGSPPRSHLSVDNAPSNADGGETMGSEGSSEAPDLQMGMKSHPVPEGNQQQQQLLDNTQ</sequence>
<dbReference type="EMBL" id="KZ308463">
    <property type="protein sequence ID" value="KAG8230090.1"/>
    <property type="molecule type" value="Genomic_DNA"/>
</dbReference>
<feature type="compositionally biased region" description="Pro residues" evidence="1">
    <location>
        <begin position="336"/>
        <end position="363"/>
    </location>
</feature>
<keyword evidence="3" id="KW-1185">Reference proteome</keyword>
<proteinExistence type="predicted"/>
<feature type="region of interest" description="Disordered" evidence="1">
    <location>
        <begin position="1"/>
        <end position="507"/>
    </location>
</feature>
<protein>
    <submittedName>
        <fullName evidence="2">Uncharacterized protein</fullName>
    </submittedName>
</protein>